<proteinExistence type="predicted"/>
<feature type="transmembrane region" description="Helical" evidence="2">
    <location>
        <begin position="36"/>
        <end position="53"/>
    </location>
</feature>
<keyword evidence="4" id="KW-1185">Reference proteome</keyword>
<feature type="compositionally biased region" description="Polar residues" evidence="1">
    <location>
        <begin position="104"/>
        <end position="116"/>
    </location>
</feature>
<dbReference type="PaxDb" id="160488-PP_2721"/>
<evidence type="ECO:0000256" key="1">
    <source>
        <dbReference type="SAM" id="MobiDB-lite"/>
    </source>
</evidence>
<dbReference type="eggNOG" id="ENOG5032Z3P">
    <property type="taxonomic scope" value="Bacteria"/>
</dbReference>
<dbReference type="KEGG" id="ppu:PP_2721"/>
<keyword evidence="2" id="KW-0812">Transmembrane</keyword>
<evidence type="ECO:0000313" key="4">
    <source>
        <dbReference type="Proteomes" id="UP000000556"/>
    </source>
</evidence>
<dbReference type="HOGENOM" id="CLU_143363_0_0_6"/>
<reference evidence="3 4" key="2">
    <citation type="journal article" date="2016" name="Environ. Microbiol.">
        <title>The revisited genome of Pseudomonas putida KT2440 enlightens its value as a robust metabolic chassis.</title>
        <authorList>
            <person name="Belda E."/>
            <person name="van Heck R.G."/>
            <person name="Lopez-Sanchez M.J."/>
            <person name="Cruveiller S."/>
            <person name="Barbe V."/>
            <person name="Fraser C."/>
            <person name="Klenk H.P."/>
            <person name="Petersen J."/>
            <person name="Morgat A."/>
            <person name="Nikel P.I."/>
            <person name="Vallenet D."/>
            <person name="Rouy Z."/>
            <person name="Sekowska A."/>
            <person name="Martins Dos Santos V.A."/>
            <person name="de Lorenzo V."/>
            <person name="Danchin A."/>
            <person name="Medigue C."/>
        </authorList>
    </citation>
    <scope>NUCLEOTIDE SEQUENCE [LARGE SCALE GENOMIC DNA]</scope>
    <source>
        <strain evidence="4">ATCC 47054 / DSM 6125 / CFBP 8728 / NCIMB 11950 / KT2440</strain>
    </source>
</reference>
<evidence type="ECO:0000256" key="2">
    <source>
        <dbReference type="SAM" id="Phobius"/>
    </source>
</evidence>
<feature type="transmembrane region" description="Helical" evidence="2">
    <location>
        <begin position="12"/>
        <end position="29"/>
    </location>
</feature>
<reference evidence="3 4" key="1">
    <citation type="journal article" date="2002" name="Environ. Microbiol.">
        <title>Complete genome sequence and comparative analysis of the metabolically versatile Pseudomonas putida KT2440.</title>
        <authorList>
            <person name="Nelson K.E."/>
            <person name="Weinel C."/>
            <person name="Paulsen I.T."/>
            <person name="Dodson R.J."/>
            <person name="Hilbert H."/>
            <person name="Martins dos Santos V.A."/>
            <person name="Fouts D.E."/>
            <person name="Gill S.R."/>
            <person name="Pop M."/>
            <person name="Holmes M."/>
            <person name="Brinkac L."/>
            <person name="Beanan M."/>
            <person name="DeBoy R.T."/>
            <person name="Daugherty S."/>
            <person name="Kolonay J."/>
            <person name="Madupu R."/>
            <person name="Nelson W."/>
            <person name="White O."/>
            <person name="Peterson J."/>
            <person name="Khouri H."/>
            <person name="Hance I."/>
            <person name="Chris Lee P."/>
            <person name="Holtzapple E."/>
            <person name="Scanlan D."/>
            <person name="Tran K."/>
            <person name="Moazzez A."/>
            <person name="Utterback T."/>
            <person name="Rizzo M."/>
            <person name="Lee K."/>
            <person name="Kosack D."/>
            <person name="Moestl D."/>
            <person name="Wedler H."/>
            <person name="Lauber J."/>
            <person name="Stjepandic D."/>
            <person name="Hoheisel J."/>
            <person name="Straetz M."/>
            <person name="Heim S."/>
            <person name="Kiewitz C."/>
            <person name="Eisen J.A."/>
            <person name="Timmis K.N."/>
            <person name="Dusterhoft A."/>
            <person name="Tummler B."/>
            <person name="Fraser C.M."/>
        </authorList>
    </citation>
    <scope>NUCLEOTIDE SEQUENCE [LARGE SCALE GENOMIC DNA]</scope>
    <source>
        <strain evidence="4">ATCC 47054 / DSM 6125 / CFBP 8728 / NCIMB 11950 / KT2440</strain>
    </source>
</reference>
<keyword evidence="2" id="KW-0472">Membrane</keyword>
<dbReference type="EMBL" id="AE015451">
    <property type="protein sequence ID" value="AAN68329.1"/>
    <property type="molecule type" value="Genomic_DNA"/>
</dbReference>
<dbReference type="Proteomes" id="UP000000556">
    <property type="component" value="Chromosome"/>
</dbReference>
<dbReference type="AlphaFoldDB" id="Q88JC8"/>
<protein>
    <recommendedName>
        <fullName evidence="5">Amino acid transporter</fullName>
    </recommendedName>
</protein>
<dbReference type="OrthoDB" id="8549575at2"/>
<organism evidence="3 4">
    <name type="scientific">Pseudomonas putida (strain ATCC 47054 / DSM 6125 / CFBP 8728 / NCIMB 11950 / KT2440)</name>
    <dbReference type="NCBI Taxonomy" id="160488"/>
    <lineage>
        <taxon>Bacteria</taxon>
        <taxon>Pseudomonadati</taxon>
        <taxon>Pseudomonadota</taxon>
        <taxon>Gammaproteobacteria</taxon>
        <taxon>Pseudomonadales</taxon>
        <taxon>Pseudomonadaceae</taxon>
        <taxon>Pseudomonas</taxon>
    </lineage>
</organism>
<dbReference type="BioCyc" id="PPUT160488:G1G01-2902-MONOMER"/>
<sequence length="116" mass="12977">MGLASMESWIDLLEWPAMLVTVVAAWCIGSHRPGRRMVGFCCFIASNILWSVWGWHAQAWALIVLQLVLCLMNLRGWRKNKRASRKAPSEKVQGGADATPYHLLTSTSRGQPENPS</sequence>
<gene>
    <name evidence="3" type="ordered locus">PP_2721</name>
</gene>
<feature type="region of interest" description="Disordered" evidence="1">
    <location>
        <begin position="79"/>
        <end position="116"/>
    </location>
</feature>
<accession>Q88JC8</accession>
<dbReference type="DNASU" id="1041752"/>
<evidence type="ECO:0000313" key="3">
    <source>
        <dbReference type="EMBL" id="AAN68329.1"/>
    </source>
</evidence>
<name>Q88JC8_PSEPK</name>
<keyword evidence="2" id="KW-1133">Transmembrane helix</keyword>
<feature type="transmembrane region" description="Helical" evidence="2">
    <location>
        <begin position="59"/>
        <end position="77"/>
    </location>
</feature>
<evidence type="ECO:0008006" key="5">
    <source>
        <dbReference type="Google" id="ProtNLM"/>
    </source>
</evidence>